<gene>
    <name evidence="2" type="ORF">SCODWIG_03876</name>
</gene>
<keyword evidence="3" id="KW-1185">Reference proteome</keyword>
<keyword evidence="1" id="KW-0812">Transmembrane</keyword>
<feature type="transmembrane region" description="Helical" evidence="1">
    <location>
        <begin position="134"/>
        <end position="159"/>
    </location>
</feature>
<keyword evidence="1" id="KW-0472">Membrane</keyword>
<evidence type="ECO:0000256" key="1">
    <source>
        <dbReference type="SAM" id="Phobius"/>
    </source>
</evidence>
<name>A0A376BC32_9ASCO</name>
<keyword evidence="1" id="KW-1133">Transmembrane helix</keyword>
<accession>A0A376BC32</accession>
<sequence length="331" mass="38094">MIPNFLPWLWVRASKLRSYLDIVLRPSKKQLADSHNKYTDEADFINISNNVIFVSLSFTFCALLILFSAWIPKRILNHNYGDHHINTDDTASEEDKGNKLNKIIISVVMSVYGIINIFNRITDFETKQIQIKYLSIYASVALLLIGLLLLIIFSIISLIPIRSAKKLEEIDFNLYQDLMELCNNNNKYGFKNNIGDICIAEFSGKNIVQFKLRGLPFKNKKLYLNADMLENCCDVDAVVDQGYGRELYYGKMNMQFNDKNTASQSLNGSNDLLVDPDPWYVRYYFTKSVEPYLFLSDLIGLKPNEDEEEQVLQVSSGNYDDVNEPIELLLL</sequence>
<proteinExistence type="predicted"/>
<evidence type="ECO:0000313" key="3">
    <source>
        <dbReference type="Proteomes" id="UP000262825"/>
    </source>
</evidence>
<dbReference type="EMBL" id="UFAJ01001154">
    <property type="protein sequence ID" value="SSD62114.1"/>
    <property type="molecule type" value="Genomic_DNA"/>
</dbReference>
<organism evidence="2 3">
    <name type="scientific">Saccharomycodes ludwigii</name>
    <dbReference type="NCBI Taxonomy" id="36035"/>
    <lineage>
        <taxon>Eukaryota</taxon>
        <taxon>Fungi</taxon>
        <taxon>Dikarya</taxon>
        <taxon>Ascomycota</taxon>
        <taxon>Saccharomycotina</taxon>
        <taxon>Saccharomycetes</taxon>
        <taxon>Saccharomycodales</taxon>
        <taxon>Saccharomycodaceae</taxon>
        <taxon>Saccharomycodes</taxon>
    </lineage>
</organism>
<reference evidence="3" key="1">
    <citation type="submission" date="2018-06" db="EMBL/GenBank/DDBJ databases">
        <authorList>
            <person name="Guldener U."/>
        </authorList>
    </citation>
    <scope>NUCLEOTIDE SEQUENCE [LARGE SCALE GENOMIC DNA]</scope>
    <source>
        <strain evidence="3">UTAD17</strain>
    </source>
</reference>
<dbReference type="VEuPathDB" id="FungiDB:SCODWIG_03876"/>
<feature type="transmembrane region" description="Helical" evidence="1">
    <location>
        <begin position="103"/>
        <end position="122"/>
    </location>
</feature>
<dbReference type="Proteomes" id="UP000262825">
    <property type="component" value="Unassembled WGS sequence"/>
</dbReference>
<evidence type="ECO:0000313" key="2">
    <source>
        <dbReference type="EMBL" id="SSD62114.1"/>
    </source>
</evidence>
<protein>
    <submittedName>
        <fullName evidence="2">Uncharacterized protein</fullName>
    </submittedName>
</protein>
<dbReference type="AlphaFoldDB" id="A0A376BC32"/>
<feature type="transmembrane region" description="Helical" evidence="1">
    <location>
        <begin position="51"/>
        <end position="71"/>
    </location>
</feature>